<dbReference type="SUPFAM" id="SSF56349">
    <property type="entry name" value="DNA breaking-rejoining enzymes"/>
    <property type="match status" value="1"/>
</dbReference>
<name>A0ABQ4QB76_9HYPH</name>
<gene>
    <name evidence="5" type="primary">xerC_1</name>
    <name evidence="5" type="ORF">AFCDBAGC_0183</name>
</gene>
<reference evidence="5 6" key="1">
    <citation type="journal article" date="2021" name="Front. Microbiol.">
        <title>Comprehensive Comparative Genomics and Phenotyping of Methylobacterium Species.</title>
        <authorList>
            <person name="Alessa O."/>
            <person name="Ogura Y."/>
            <person name="Fujitani Y."/>
            <person name="Takami H."/>
            <person name="Hayashi T."/>
            <person name="Sahin N."/>
            <person name="Tani A."/>
        </authorList>
    </citation>
    <scope>NUCLEOTIDE SEQUENCE [LARGE SCALE GENOMIC DNA]</scope>
    <source>
        <strain evidence="5 6">DSM 23679</strain>
    </source>
</reference>
<accession>A0ABQ4QB76</accession>
<evidence type="ECO:0000256" key="1">
    <source>
        <dbReference type="ARBA" id="ARBA00022908"/>
    </source>
</evidence>
<evidence type="ECO:0000313" key="6">
    <source>
        <dbReference type="Proteomes" id="UP001055117"/>
    </source>
</evidence>
<dbReference type="InterPro" id="IPR002104">
    <property type="entry name" value="Integrase_catalytic"/>
</dbReference>
<proteinExistence type="predicted"/>
<keyword evidence="1" id="KW-0229">DNA integration</keyword>
<evidence type="ECO:0000259" key="4">
    <source>
        <dbReference type="PROSITE" id="PS51898"/>
    </source>
</evidence>
<dbReference type="PANTHER" id="PTHR30349:SF64">
    <property type="entry name" value="PROPHAGE INTEGRASE INTD-RELATED"/>
    <property type="match status" value="1"/>
</dbReference>
<keyword evidence="2" id="KW-0233">DNA recombination</keyword>
<feature type="domain" description="Tyr recombinase" evidence="4">
    <location>
        <begin position="178"/>
        <end position="370"/>
    </location>
</feature>
<evidence type="ECO:0000256" key="3">
    <source>
        <dbReference type="SAM" id="MobiDB-lite"/>
    </source>
</evidence>
<comment type="caution">
    <text evidence="5">The sequence shown here is derived from an EMBL/GenBank/DDBJ whole genome shotgun (WGS) entry which is preliminary data.</text>
</comment>
<dbReference type="Pfam" id="PF00589">
    <property type="entry name" value="Phage_integrase"/>
    <property type="match status" value="1"/>
</dbReference>
<dbReference type="PROSITE" id="PS51898">
    <property type="entry name" value="TYR_RECOMBINASE"/>
    <property type="match status" value="1"/>
</dbReference>
<dbReference type="RefSeq" id="WP_147708297.1">
    <property type="nucleotide sequence ID" value="NZ_BPQG01000004.1"/>
</dbReference>
<feature type="region of interest" description="Disordered" evidence="3">
    <location>
        <begin position="1"/>
        <end position="21"/>
    </location>
</feature>
<organism evidence="5 6">
    <name type="scientific">Methylobacterium cerastii</name>
    <dbReference type="NCBI Taxonomy" id="932741"/>
    <lineage>
        <taxon>Bacteria</taxon>
        <taxon>Pseudomonadati</taxon>
        <taxon>Pseudomonadota</taxon>
        <taxon>Alphaproteobacteria</taxon>
        <taxon>Hyphomicrobiales</taxon>
        <taxon>Methylobacteriaceae</taxon>
        <taxon>Methylobacterium</taxon>
    </lineage>
</organism>
<evidence type="ECO:0000256" key="2">
    <source>
        <dbReference type="ARBA" id="ARBA00023172"/>
    </source>
</evidence>
<evidence type="ECO:0000313" key="5">
    <source>
        <dbReference type="EMBL" id="GJD42347.1"/>
    </source>
</evidence>
<dbReference type="EMBL" id="BPQG01000004">
    <property type="protein sequence ID" value="GJD42347.1"/>
    <property type="molecule type" value="Genomic_DNA"/>
</dbReference>
<dbReference type="Proteomes" id="UP001055117">
    <property type="component" value="Unassembled WGS sequence"/>
</dbReference>
<sequence length="396" mass="45569">MATRKQQPEPELTRERKGSPYRHYDFKVGGFRHCGSTKRKKDDIAGAERVARALRNRLLDEEAARRVAPAPDPDDIDMTWEEAVASYRDNAGDYPSYVGERPYFAWLKVRIGDLSVRAIDNAKLAELIAERRKKRRFDRPNLGRISNAAVNNSVTHMIQKVLRHAKVRGVSLRREPHYKDHLLSVAPREREMVIDEEMILEGIRPDVWPYVRFVLETGLRKRASLIEKKQVHWRQGVIHVVGKGGKFQQVEITPEVAEILKAEWHKHPTHVFTFRMTRDGRHPVTKQMRIEGECVPLSYNSITEIWRNICDRAGVTDLRIHDIRKTTGARIVRTTGDLKAASKVLNHSDISTTARHYAYITTDDIRRRLAQTAAETRRLRDAWTPGPNDGSEPHPG</sequence>
<keyword evidence="6" id="KW-1185">Reference proteome</keyword>
<dbReference type="InterPro" id="IPR013762">
    <property type="entry name" value="Integrase-like_cat_sf"/>
</dbReference>
<dbReference type="PANTHER" id="PTHR30349">
    <property type="entry name" value="PHAGE INTEGRASE-RELATED"/>
    <property type="match status" value="1"/>
</dbReference>
<dbReference type="Gene3D" id="1.10.443.10">
    <property type="entry name" value="Intergrase catalytic core"/>
    <property type="match status" value="1"/>
</dbReference>
<feature type="region of interest" description="Disordered" evidence="3">
    <location>
        <begin position="376"/>
        <end position="396"/>
    </location>
</feature>
<protein>
    <submittedName>
        <fullName evidence="5">Tyrosine recombinase XerC</fullName>
    </submittedName>
</protein>
<dbReference type="InterPro" id="IPR011010">
    <property type="entry name" value="DNA_brk_join_enz"/>
</dbReference>
<dbReference type="InterPro" id="IPR050090">
    <property type="entry name" value="Tyrosine_recombinase_XerCD"/>
</dbReference>